<name>A0AAE9HVD7_9NEIS</name>
<sequence length="138" mass="14774">MVKNTHMMEQLYARHSSFTCPASGGSLPGCKGRGGQVPQAEGDKTHAAAGNVHTGFYEIGIQTPSPNRGNDSYWVYAKPNNNAKRGAFSDNELNNQEIYLLYFSGTGTFSKCTRAGLDAAMKPLNAANANAEPACSPW</sequence>
<evidence type="ECO:0000313" key="2">
    <source>
        <dbReference type="Proteomes" id="UP001056819"/>
    </source>
</evidence>
<accession>A0AAE9HVD7</accession>
<dbReference type="Proteomes" id="UP001056819">
    <property type="component" value="Chromosome"/>
</dbReference>
<reference evidence="1" key="1">
    <citation type="submission" date="2022-05" db="EMBL/GenBank/DDBJ databases">
        <title>Alysiella filiformis genome sequencing.</title>
        <authorList>
            <person name="Viehboeck T."/>
        </authorList>
    </citation>
    <scope>NUCLEOTIDE SEQUENCE</scope>
    <source>
        <strain evidence="1">DSM 2580</strain>
    </source>
</reference>
<dbReference type="EMBL" id="CP097501">
    <property type="protein sequence ID" value="URD68623.1"/>
    <property type="molecule type" value="Genomic_DNA"/>
</dbReference>
<proteinExistence type="predicted"/>
<organism evidence="1 2">
    <name type="scientific">Conchiformibius steedae DSM 2580</name>
    <dbReference type="NCBI Taxonomy" id="1121352"/>
    <lineage>
        <taxon>Bacteria</taxon>
        <taxon>Pseudomonadati</taxon>
        <taxon>Pseudomonadota</taxon>
        <taxon>Betaproteobacteria</taxon>
        <taxon>Neisseriales</taxon>
        <taxon>Neisseriaceae</taxon>
        <taxon>Conchiformibius</taxon>
    </lineage>
</organism>
<evidence type="ECO:0000313" key="1">
    <source>
        <dbReference type="EMBL" id="URD68623.1"/>
    </source>
</evidence>
<gene>
    <name evidence="1" type="ORF">LNQ82_10080</name>
</gene>
<dbReference type="Gene3D" id="3.30.700.50">
    <property type="match status" value="1"/>
</dbReference>
<dbReference type="AlphaFoldDB" id="A0AAE9HVD7"/>
<protein>
    <submittedName>
        <fullName evidence="1">Uncharacterized protein</fullName>
    </submittedName>
</protein>